<dbReference type="InterPro" id="IPR011320">
    <property type="entry name" value="RNase_H1_N"/>
</dbReference>
<reference evidence="3" key="1">
    <citation type="journal article" date="2017" name="Nat. Ecol. Evol.">
        <title>Genome expansion and lineage-specific genetic innovations in the forest pathogenic fungi Armillaria.</title>
        <authorList>
            <person name="Sipos G."/>
            <person name="Prasanna A.N."/>
            <person name="Walter M.C."/>
            <person name="O'Connor E."/>
            <person name="Balint B."/>
            <person name="Krizsan K."/>
            <person name="Kiss B."/>
            <person name="Hess J."/>
            <person name="Varga T."/>
            <person name="Slot J."/>
            <person name="Riley R."/>
            <person name="Boka B."/>
            <person name="Rigling D."/>
            <person name="Barry K."/>
            <person name="Lee J."/>
            <person name="Mihaltcheva S."/>
            <person name="LaButti K."/>
            <person name="Lipzen A."/>
            <person name="Waldron R."/>
            <person name="Moloney N.M."/>
            <person name="Sperisen C."/>
            <person name="Kredics L."/>
            <person name="Vagvoelgyi C."/>
            <person name="Patrignani A."/>
            <person name="Fitzpatrick D."/>
            <person name="Nagy I."/>
            <person name="Doyle S."/>
            <person name="Anderson J.B."/>
            <person name="Grigoriev I.V."/>
            <person name="Gueldener U."/>
            <person name="Muensterkoetter M."/>
            <person name="Nagy L.G."/>
        </authorList>
    </citation>
    <scope>NUCLEOTIDE SEQUENCE [LARGE SCALE GENOMIC DNA]</scope>
    <source>
        <strain evidence="3">C18/9</strain>
    </source>
</reference>
<dbReference type="SUPFAM" id="SSF55658">
    <property type="entry name" value="L9 N-domain-like"/>
    <property type="match status" value="1"/>
</dbReference>
<evidence type="ECO:0000313" key="2">
    <source>
        <dbReference type="EMBL" id="SJL12492.1"/>
    </source>
</evidence>
<keyword evidence="3" id="KW-1185">Reference proteome</keyword>
<proteinExistence type="predicted"/>
<dbReference type="Gene3D" id="3.40.970.10">
    <property type="entry name" value="Ribonuclease H1, N-terminal domain"/>
    <property type="match status" value="1"/>
</dbReference>
<dbReference type="STRING" id="47428.A0A284RUS7"/>
<dbReference type="Proteomes" id="UP000219338">
    <property type="component" value="Unassembled WGS sequence"/>
</dbReference>
<dbReference type="AlphaFoldDB" id="A0A284RUS7"/>
<feature type="domain" description="Ribonuclease H1 N-terminal" evidence="1">
    <location>
        <begin position="154"/>
        <end position="195"/>
    </location>
</feature>
<evidence type="ECO:0000259" key="1">
    <source>
        <dbReference type="Pfam" id="PF01693"/>
    </source>
</evidence>
<dbReference type="OMA" id="MTQFTPE"/>
<gene>
    <name evidence="2" type="ORF">ARMOST_15919</name>
</gene>
<dbReference type="OrthoDB" id="3270804at2759"/>
<dbReference type="Pfam" id="PF01693">
    <property type="entry name" value="Cauli_VI"/>
    <property type="match status" value="1"/>
</dbReference>
<evidence type="ECO:0000313" key="3">
    <source>
        <dbReference type="Proteomes" id="UP000219338"/>
    </source>
</evidence>
<dbReference type="InterPro" id="IPR009027">
    <property type="entry name" value="Ribosomal_bL9/RNase_H1_N"/>
</dbReference>
<dbReference type="InterPro" id="IPR037056">
    <property type="entry name" value="RNase_H1_N_sf"/>
</dbReference>
<organism evidence="2 3">
    <name type="scientific">Armillaria ostoyae</name>
    <name type="common">Armillaria root rot fungus</name>
    <dbReference type="NCBI Taxonomy" id="47428"/>
    <lineage>
        <taxon>Eukaryota</taxon>
        <taxon>Fungi</taxon>
        <taxon>Dikarya</taxon>
        <taxon>Basidiomycota</taxon>
        <taxon>Agaricomycotina</taxon>
        <taxon>Agaricomycetes</taxon>
        <taxon>Agaricomycetidae</taxon>
        <taxon>Agaricales</taxon>
        <taxon>Marasmiineae</taxon>
        <taxon>Physalacriaceae</taxon>
        <taxon>Armillaria</taxon>
    </lineage>
</organism>
<name>A0A284RUS7_ARMOS</name>
<dbReference type="EMBL" id="FUEG01000017">
    <property type="protein sequence ID" value="SJL12492.1"/>
    <property type="molecule type" value="Genomic_DNA"/>
</dbReference>
<protein>
    <recommendedName>
        <fullName evidence="1">Ribonuclease H1 N-terminal domain-containing protein</fullName>
    </recommendedName>
</protein>
<accession>A0A284RUS7</accession>
<sequence>MTQFTPEQLASMLAALGISAESAPTARDTSEAPSPNNDVTCVVGGVLHSFYCFNCAFPNVVPVNAVPASFAVVQPPLRAQANRSPAAMPSSTSTARMPTVQPTVAPASTPTVSVPDVNAPAPTALAASAALQTNALQGPSVPGPSTVSASDGSWYTVSKGLAVGVFRGWQNVSPLVTGVGRACYFRHSSQAAAQEAFNQAVATGAVEVLH</sequence>